<dbReference type="InterPro" id="IPR001360">
    <property type="entry name" value="Glyco_hydro_1"/>
</dbReference>
<dbReference type="EMBL" id="AZBU02000003">
    <property type="protein sequence ID" value="TKR87249.1"/>
    <property type="molecule type" value="Genomic_DNA"/>
</dbReference>
<reference evidence="8 9" key="2">
    <citation type="journal article" date="2019" name="G3 (Bethesda)">
        <title>Hybrid Assembly of the Genome of the Entomopathogenic Nematode Steinernema carpocapsae Identifies the X-Chromosome.</title>
        <authorList>
            <person name="Serra L."/>
            <person name="Macchietto M."/>
            <person name="Macias-Munoz A."/>
            <person name="McGill C.J."/>
            <person name="Rodriguez I.M."/>
            <person name="Rodriguez B."/>
            <person name="Murad R."/>
            <person name="Mortazavi A."/>
        </authorList>
    </citation>
    <scope>NUCLEOTIDE SEQUENCE [LARGE SCALE GENOMIC DNA]</scope>
    <source>
        <strain evidence="8 9">ALL</strain>
    </source>
</reference>
<dbReference type="InterPro" id="IPR017853">
    <property type="entry name" value="GH"/>
</dbReference>
<reference evidence="8 9" key="1">
    <citation type="journal article" date="2015" name="Genome Biol.">
        <title>Comparative genomics of Steinernema reveals deeply conserved gene regulatory networks.</title>
        <authorList>
            <person name="Dillman A.R."/>
            <person name="Macchietto M."/>
            <person name="Porter C.F."/>
            <person name="Rogers A."/>
            <person name="Williams B."/>
            <person name="Antoshechkin I."/>
            <person name="Lee M.M."/>
            <person name="Goodwin Z."/>
            <person name="Lu X."/>
            <person name="Lewis E.E."/>
            <person name="Goodrich-Blair H."/>
            <person name="Stock S.P."/>
            <person name="Adams B.J."/>
            <person name="Sternberg P.W."/>
            <person name="Mortazavi A."/>
        </authorList>
    </citation>
    <scope>NUCLEOTIDE SEQUENCE [LARGE SCALE GENOMIC DNA]</scope>
    <source>
        <strain evidence="8 9">ALL</strain>
    </source>
</reference>
<dbReference type="GO" id="GO:0005975">
    <property type="term" value="P:carbohydrate metabolic process"/>
    <property type="evidence" value="ECO:0007669"/>
    <property type="project" value="InterPro"/>
</dbReference>
<evidence type="ECO:0000256" key="5">
    <source>
        <dbReference type="ARBA" id="ARBA00023295"/>
    </source>
</evidence>
<organism evidence="8 9">
    <name type="scientific">Steinernema carpocapsae</name>
    <name type="common">Entomopathogenic nematode</name>
    <dbReference type="NCBI Taxonomy" id="34508"/>
    <lineage>
        <taxon>Eukaryota</taxon>
        <taxon>Metazoa</taxon>
        <taxon>Ecdysozoa</taxon>
        <taxon>Nematoda</taxon>
        <taxon>Chromadorea</taxon>
        <taxon>Rhabditida</taxon>
        <taxon>Tylenchina</taxon>
        <taxon>Panagrolaimomorpha</taxon>
        <taxon>Strongyloidoidea</taxon>
        <taxon>Steinernematidae</taxon>
        <taxon>Steinernema</taxon>
    </lineage>
</organism>
<comment type="caution">
    <text evidence="8">The sequence shown here is derived from an EMBL/GenBank/DDBJ whole genome shotgun (WGS) entry which is preliminary data.</text>
</comment>
<dbReference type="SUPFAM" id="SSF51445">
    <property type="entry name" value="(Trans)glycosidases"/>
    <property type="match status" value="1"/>
</dbReference>
<dbReference type="GO" id="GO:0008422">
    <property type="term" value="F:beta-glucosidase activity"/>
    <property type="evidence" value="ECO:0007669"/>
    <property type="project" value="TreeGrafter"/>
</dbReference>
<keyword evidence="7" id="KW-1133">Transmembrane helix</keyword>
<comment type="subunit">
    <text evidence="2">Homodimer.</text>
</comment>
<proteinExistence type="inferred from homology"/>
<feature type="transmembrane region" description="Helical" evidence="7">
    <location>
        <begin position="25"/>
        <end position="47"/>
    </location>
</feature>
<dbReference type="Proteomes" id="UP000298663">
    <property type="component" value="Unassembled WGS sequence"/>
</dbReference>
<keyword evidence="7" id="KW-0812">Transmembrane</keyword>
<dbReference type="Gene3D" id="3.20.20.80">
    <property type="entry name" value="Glycosidases"/>
    <property type="match status" value="1"/>
</dbReference>
<gene>
    <name evidence="8" type="ORF">L596_011677</name>
</gene>
<dbReference type="FunFam" id="3.20.20.80:FF:000013">
    <property type="entry name" value="lactase-phlorizin hydrolase"/>
    <property type="match status" value="1"/>
</dbReference>
<dbReference type="STRING" id="34508.A0A4U5NUP0"/>
<evidence type="ECO:0000256" key="1">
    <source>
        <dbReference type="ARBA" id="ARBA00010838"/>
    </source>
</evidence>
<dbReference type="PANTHER" id="PTHR10353">
    <property type="entry name" value="GLYCOSYL HYDROLASE"/>
    <property type="match status" value="1"/>
</dbReference>
<evidence type="ECO:0000256" key="7">
    <source>
        <dbReference type="SAM" id="Phobius"/>
    </source>
</evidence>
<keyword evidence="5" id="KW-0326">Glycosidase</keyword>
<keyword evidence="4" id="KW-0325">Glycoprotein</keyword>
<evidence type="ECO:0000313" key="9">
    <source>
        <dbReference type="Proteomes" id="UP000298663"/>
    </source>
</evidence>
<evidence type="ECO:0000256" key="6">
    <source>
        <dbReference type="RuleBase" id="RU003690"/>
    </source>
</evidence>
<dbReference type="InterPro" id="IPR033132">
    <property type="entry name" value="GH_1_N_CS"/>
</dbReference>
<dbReference type="PRINTS" id="PR00131">
    <property type="entry name" value="GLHYDRLASE1"/>
</dbReference>
<accession>A0A4U5NUP0</accession>
<dbReference type="Pfam" id="PF00232">
    <property type="entry name" value="Glyco_hydro_1"/>
    <property type="match status" value="1"/>
</dbReference>
<evidence type="ECO:0000256" key="4">
    <source>
        <dbReference type="ARBA" id="ARBA00023180"/>
    </source>
</evidence>
<dbReference type="OrthoDB" id="65569at2759"/>
<evidence type="ECO:0000256" key="2">
    <source>
        <dbReference type="ARBA" id="ARBA00011738"/>
    </source>
</evidence>
<name>A0A4U5NUP0_STECR</name>
<dbReference type="PROSITE" id="PS00653">
    <property type="entry name" value="GLYCOSYL_HYDROL_F1_2"/>
    <property type="match status" value="1"/>
</dbReference>
<comment type="similarity">
    <text evidence="1 6">Belongs to the glycosyl hydrolase 1 family.</text>
</comment>
<evidence type="ECO:0008006" key="10">
    <source>
        <dbReference type="Google" id="ProtNLM"/>
    </source>
</evidence>
<sequence>MKQSLSRVIMGTGVLPSKGPSSHTWIISVIMASTSLIAVVVAILCLFGSSLDTPSRPGAKAAKFPKDFVWAAATSAFQVEGGQMGYGRGPSIWDRFLQLHPNKDNSSGEVACDTYNQYPNDSSIMKDLGISSYRFSISWPRLFPNGRVNKVNPEGVKYYHDLIDSILKNGIKPVVTLYHWDLPLSLGDRGGWLNDAIVDWFGDYARFCFQEYGTKVKQWITINEPHSQSVYGYCSQVASHAPGGFQDNCEWSMYLAGHNFLLAHARAASIYKREFQATQKGLVGITINANWYEPDTLRDAAAANLAFEFMFGWFANAIFHPKGDYPAVMKRRMEVLRKKEGRVTARLPKLTAEQIKELKNSADFLGLNYYVSLIASANMSRSEPLESPSMKSTWGRDVNVFMFSRPEWQIGDSWVRYYPEGLRKILNFVKNNYNNIPVYITENGVMGVPGEDINDKSRIFYVKGHIDAVHKAITEDSCNVKGYFFWSLLDNFEWHAGYTERFGMYHVDFNSPSRTRLPKTSAKWYKRVITSNAVVD</sequence>
<keyword evidence="3" id="KW-0378">Hydrolase</keyword>
<evidence type="ECO:0000256" key="3">
    <source>
        <dbReference type="ARBA" id="ARBA00022801"/>
    </source>
</evidence>
<evidence type="ECO:0000313" key="8">
    <source>
        <dbReference type="EMBL" id="TKR87249.1"/>
    </source>
</evidence>
<keyword evidence="9" id="KW-1185">Reference proteome</keyword>
<dbReference type="PANTHER" id="PTHR10353:SF36">
    <property type="entry name" value="LP05116P"/>
    <property type="match status" value="1"/>
</dbReference>
<protein>
    <recommendedName>
        <fullName evidence="10">Beta-glucosidase</fullName>
    </recommendedName>
</protein>
<keyword evidence="7" id="KW-0472">Membrane</keyword>
<dbReference type="AlphaFoldDB" id="A0A4U5NUP0"/>